<dbReference type="InterPro" id="IPR050495">
    <property type="entry name" value="ATG22/LtaA_families"/>
</dbReference>
<feature type="transmembrane region" description="Helical" evidence="8">
    <location>
        <begin position="133"/>
        <end position="157"/>
    </location>
</feature>
<reference evidence="9 10" key="1">
    <citation type="submission" date="2019-02" db="EMBL/GenBank/DDBJ databases">
        <title>Genome sequencing of the rare red list fungi Phlebia centrifuga.</title>
        <authorList>
            <person name="Buettner E."/>
            <person name="Kellner H."/>
        </authorList>
    </citation>
    <scope>NUCLEOTIDE SEQUENCE [LARGE SCALE GENOMIC DNA]</scope>
    <source>
        <strain evidence="9 10">DSM 108282</strain>
    </source>
</reference>
<evidence type="ECO:0000256" key="6">
    <source>
        <dbReference type="ARBA" id="ARBA00023006"/>
    </source>
</evidence>
<name>A0A4S4KAE6_9APHY</name>
<dbReference type="AlphaFoldDB" id="A0A4S4KAE6"/>
<feature type="transmembrane region" description="Helical" evidence="8">
    <location>
        <begin position="338"/>
        <end position="361"/>
    </location>
</feature>
<keyword evidence="7 8" id="KW-0472">Membrane</keyword>
<comment type="caution">
    <text evidence="9">The sequence shown here is derived from an EMBL/GenBank/DDBJ whole genome shotgun (WGS) entry which is preliminary data.</text>
</comment>
<keyword evidence="3 8" id="KW-0813">Transport</keyword>
<keyword evidence="10" id="KW-1185">Reference proteome</keyword>
<feature type="transmembrane region" description="Helical" evidence="8">
    <location>
        <begin position="278"/>
        <end position="298"/>
    </location>
</feature>
<keyword evidence="8" id="KW-0029">Amino-acid transport</keyword>
<dbReference type="Proteomes" id="UP000309038">
    <property type="component" value="Unassembled WGS sequence"/>
</dbReference>
<organism evidence="9 10">
    <name type="scientific">Hermanssonia centrifuga</name>
    <dbReference type="NCBI Taxonomy" id="98765"/>
    <lineage>
        <taxon>Eukaryota</taxon>
        <taxon>Fungi</taxon>
        <taxon>Dikarya</taxon>
        <taxon>Basidiomycota</taxon>
        <taxon>Agaricomycotina</taxon>
        <taxon>Agaricomycetes</taxon>
        <taxon>Polyporales</taxon>
        <taxon>Meruliaceae</taxon>
        <taxon>Hermanssonia</taxon>
    </lineage>
</organism>
<evidence type="ECO:0000256" key="4">
    <source>
        <dbReference type="ARBA" id="ARBA00022692"/>
    </source>
</evidence>
<dbReference type="InterPro" id="IPR036259">
    <property type="entry name" value="MFS_trans_sf"/>
</dbReference>
<feature type="transmembrane region" description="Helical" evidence="8">
    <location>
        <begin position="367"/>
        <end position="388"/>
    </location>
</feature>
<evidence type="ECO:0000256" key="8">
    <source>
        <dbReference type="RuleBase" id="RU363073"/>
    </source>
</evidence>
<sequence>MGNIADHPPHRKRLLLAFAFFGSLAATLFLLLPSSSPIWPASALLGLQKRLEQTAVEARNGDESDFQNEPLLADEGGHVDEEEVENLRKEYNTALSRATSRISSQGIAFGYAAGILMLFVALVPVTLLHGTTFSLRLAIGLSGIWWALFSLPAAAWLPSSSLASKIDSENDAEAAWVEEEEENDGKREWSTRREIIGAWKRLGGMLRWREIKRLRYTFQYLAAWFLLSDGSFLVIRTAILFGKTTLHMPPSSLILIGIISPCAGIVGSLLWPKLQRRFVWSNLTVIVVLNGSVKFGGLTTPGEMYGLAVYFGTVYGAFQGYARAFYSELIPTGEEARWYALFSITDKSSSFVGPLVVGLIADTTGNIRYAFFFLTFMVWAAIPVLMSIDVEHGRKDARSYRYKG</sequence>
<keyword evidence="6 8" id="KW-0072">Autophagy</keyword>
<dbReference type="PANTHER" id="PTHR23519">
    <property type="entry name" value="AUTOPHAGY-RELATED PROTEIN 22"/>
    <property type="match status" value="1"/>
</dbReference>
<comment type="subcellular location">
    <subcellularLocation>
        <location evidence="1 8">Vacuole membrane</location>
        <topology evidence="1 8">Multi-pass membrane protein</topology>
    </subcellularLocation>
</comment>
<dbReference type="PANTHER" id="PTHR23519:SF1">
    <property type="entry name" value="AUTOPHAGY-RELATED PROTEIN 22"/>
    <property type="match status" value="1"/>
</dbReference>
<dbReference type="GO" id="GO:0006914">
    <property type="term" value="P:autophagy"/>
    <property type="evidence" value="ECO:0007669"/>
    <property type="project" value="UniProtKB-KW"/>
</dbReference>
<comment type="function">
    <text evidence="8">Vacuolar effluxer which mediate the efflux of amino acids resulting from autophagic degradation. The release of autophagic amino acids allows the maintenance of protein synthesis and viability during nitrogen starvation.</text>
</comment>
<proteinExistence type="inferred from homology"/>
<dbReference type="InterPro" id="IPR024671">
    <property type="entry name" value="Atg22-like"/>
</dbReference>
<evidence type="ECO:0000256" key="1">
    <source>
        <dbReference type="ARBA" id="ARBA00004128"/>
    </source>
</evidence>
<comment type="caution">
    <text evidence="8">Lacks conserved residue(s) required for the propagation of feature annotation.</text>
</comment>
<dbReference type="Gene3D" id="1.20.1250.20">
    <property type="entry name" value="MFS general substrate transporter like domains"/>
    <property type="match status" value="1"/>
</dbReference>
<feature type="transmembrane region" description="Helical" evidence="8">
    <location>
        <begin position="14"/>
        <end position="32"/>
    </location>
</feature>
<dbReference type="GO" id="GO:0005774">
    <property type="term" value="C:vacuolar membrane"/>
    <property type="evidence" value="ECO:0007669"/>
    <property type="project" value="UniProtKB-SubCell"/>
</dbReference>
<evidence type="ECO:0000256" key="3">
    <source>
        <dbReference type="ARBA" id="ARBA00022448"/>
    </source>
</evidence>
<evidence type="ECO:0000256" key="7">
    <source>
        <dbReference type="ARBA" id="ARBA00023136"/>
    </source>
</evidence>
<feature type="transmembrane region" description="Helical" evidence="8">
    <location>
        <begin position="253"/>
        <end position="271"/>
    </location>
</feature>
<dbReference type="GO" id="GO:0032974">
    <property type="term" value="P:amino acid transmembrane export from vacuole"/>
    <property type="evidence" value="ECO:0007669"/>
    <property type="project" value="TreeGrafter"/>
</dbReference>
<evidence type="ECO:0000256" key="5">
    <source>
        <dbReference type="ARBA" id="ARBA00022989"/>
    </source>
</evidence>
<gene>
    <name evidence="9" type="ORF">EW026_g7965</name>
</gene>
<comment type="similarity">
    <text evidence="2 8">Belongs to the ATG22 family.</text>
</comment>
<dbReference type="SUPFAM" id="SSF103473">
    <property type="entry name" value="MFS general substrate transporter"/>
    <property type="match status" value="1"/>
</dbReference>
<feature type="transmembrane region" description="Helical" evidence="8">
    <location>
        <begin position="107"/>
        <end position="127"/>
    </location>
</feature>
<keyword evidence="8" id="KW-0926">Vacuole</keyword>
<feature type="transmembrane region" description="Helical" evidence="8">
    <location>
        <begin position="304"/>
        <end position="326"/>
    </location>
</feature>
<evidence type="ECO:0000313" key="9">
    <source>
        <dbReference type="EMBL" id="THG93209.1"/>
    </source>
</evidence>
<accession>A0A4S4KAE6</accession>
<keyword evidence="4 8" id="KW-0812">Transmembrane</keyword>
<feature type="transmembrane region" description="Helical" evidence="8">
    <location>
        <begin position="217"/>
        <end position="241"/>
    </location>
</feature>
<dbReference type="EMBL" id="SGPJ01000736">
    <property type="protein sequence ID" value="THG93209.1"/>
    <property type="molecule type" value="Genomic_DNA"/>
</dbReference>
<keyword evidence="5 8" id="KW-1133">Transmembrane helix</keyword>
<dbReference type="Pfam" id="PF11700">
    <property type="entry name" value="ATG22"/>
    <property type="match status" value="1"/>
</dbReference>
<protein>
    <recommendedName>
        <fullName evidence="8">Autophagy-related protein</fullName>
    </recommendedName>
</protein>
<evidence type="ECO:0000256" key="2">
    <source>
        <dbReference type="ARBA" id="ARBA00006978"/>
    </source>
</evidence>
<evidence type="ECO:0000313" key="10">
    <source>
        <dbReference type="Proteomes" id="UP000309038"/>
    </source>
</evidence>